<feature type="compositionally biased region" description="Basic and acidic residues" evidence="1">
    <location>
        <begin position="1"/>
        <end position="29"/>
    </location>
</feature>
<dbReference type="EMBL" id="QKKF02023962">
    <property type="protein sequence ID" value="RZF37533.1"/>
    <property type="molecule type" value="Genomic_DNA"/>
</dbReference>
<reference evidence="2 3" key="1">
    <citation type="journal article" date="2017" name="Gigascience">
        <title>Genome sequence of the small brown planthopper, Laodelphax striatellus.</title>
        <authorList>
            <person name="Zhu J."/>
            <person name="Jiang F."/>
            <person name="Wang X."/>
            <person name="Yang P."/>
            <person name="Bao Y."/>
            <person name="Zhao W."/>
            <person name="Wang W."/>
            <person name="Lu H."/>
            <person name="Wang Q."/>
            <person name="Cui N."/>
            <person name="Li J."/>
            <person name="Chen X."/>
            <person name="Luo L."/>
            <person name="Yu J."/>
            <person name="Kang L."/>
            <person name="Cui F."/>
        </authorList>
    </citation>
    <scope>NUCLEOTIDE SEQUENCE [LARGE SCALE GENOMIC DNA]</scope>
    <source>
        <strain evidence="2">Lst14</strain>
    </source>
</reference>
<dbReference type="InParanoid" id="A0A482WVL2"/>
<dbReference type="Proteomes" id="UP000291343">
    <property type="component" value="Unassembled WGS sequence"/>
</dbReference>
<sequence length="156" mass="17204">MDKNIVRQMSRIDHENDSSSETPHTESSDSFKVQNSLKNSLINECNLTIQSIISSFESLDEASLQSLSRTLKDIHNEISCGIKPEVGELNSAIKTETVIGSVPVIMHNSIFIPQTDLENDCVVHLAPEMISNSLLQVNSSLTSSFLNQNIERSADS</sequence>
<keyword evidence="3" id="KW-1185">Reference proteome</keyword>
<evidence type="ECO:0000256" key="1">
    <source>
        <dbReference type="SAM" id="MobiDB-lite"/>
    </source>
</evidence>
<protein>
    <submittedName>
        <fullName evidence="2">Uncharacterized protein</fullName>
    </submittedName>
</protein>
<accession>A0A482WVL2</accession>
<dbReference type="AlphaFoldDB" id="A0A482WVL2"/>
<evidence type="ECO:0000313" key="2">
    <source>
        <dbReference type="EMBL" id="RZF37533.1"/>
    </source>
</evidence>
<feature type="region of interest" description="Disordered" evidence="1">
    <location>
        <begin position="1"/>
        <end position="31"/>
    </location>
</feature>
<name>A0A482WVL2_LAOST</name>
<dbReference type="SMR" id="A0A482WVL2"/>
<organism evidence="2 3">
    <name type="scientific">Laodelphax striatellus</name>
    <name type="common">Small brown planthopper</name>
    <name type="synonym">Delphax striatella</name>
    <dbReference type="NCBI Taxonomy" id="195883"/>
    <lineage>
        <taxon>Eukaryota</taxon>
        <taxon>Metazoa</taxon>
        <taxon>Ecdysozoa</taxon>
        <taxon>Arthropoda</taxon>
        <taxon>Hexapoda</taxon>
        <taxon>Insecta</taxon>
        <taxon>Pterygota</taxon>
        <taxon>Neoptera</taxon>
        <taxon>Paraneoptera</taxon>
        <taxon>Hemiptera</taxon>
        <taxon>Auchenorrhyncha</taxon>
        <taxon>Fulgoroidea</taxon>
        <taxon>Delphacidae</taxon>
        <taxon>Criomorphinae</taxon>
        <taxon>Laodelphax</taxon>
    </lineage>
</organism>
<evidence type="ECO:0000313" key="3">
    <source>
        <dbReference type="Proteomes" id="UP000291343"/>
    </source>
</evidence>
<comment type="caution">
    <text evidence="2">The sequence shown here is derived from an EMBL/GenBank/DDBJ whole genome shotgun (WGS) entry which is preliminary data.</text>
</comment>
<proteinExistence type="predicted"/>
<gene>
    <name evidence="2" type="ORF">LSTR_LSTR008571</name>
</gene>